<feature type="region of interest" description="Disordered" evidence="6">
    <location>
        <begin position="1374"/>
        <end position="1417"/>
    </location>
</feature>
<reference evidence="8 9" key="1">
    <citation type="submission" date="2008-07" db="EMBL/GenBank/DDBJ databases">
        <authorList>
            <person name="El-Sayed N."/>
            <person name="Caler E."/>
            <person name="Inman J."/>
            <person name="Amedeo P."/>
            <person name="Hass B."/>
            <person name="Wortman J."/>
        </authorList>
    </citation>
    <scope>NUCLEOTIDE SEQUENCE [LARGE SCALE GENOMIC DNA]</scope>
    <source>
        <strain evidence="9">ATCC 50983 / TXsc</strain>
    </source>
</reference>
<evidence type="ECO:0000256" key="5">
    <source>
        <dbReference type="ARBA" id="ARBA00022892"/>
    </source>
</evidence>
<evidence type="ECO:0000313" key="9">
    <source>
        <dbReference type="Proteomes" id="UP000007800"/>
    </source>
</evidence>
<proteinExistence type="inferred from homology"/>
<keyword evidence="5" id="KW-0931">ER-Golgi transport</keyword>
<dbReference type="OrthoDB" id="447713at2759"/>
<feature type="region of interest" description="Disordered" evidence="6">
    <location>
        <begin position="1066"/>
        <end position="1120"/>
    </location>
</feature>
<feature type="compositionally biased region" description="Polar residues" evidence="6">
    <location>
        <begin position="657"/>
        <end position="671"/>
    </location>
</feature>
<keyword evidence="9" id="KW-1185">Reference proteome</keyword>
<evidence type="ECO:0000259" key="7">
    <source>
        <dbReference type="Pfam" id="PF12931"/>
    </source>
</evidence>
<feature type="compositionally biased region" description="Polar residues" evidence="6">
    <location>
        <begin position="194"/>
        <end position="208"/>
    </location>
</feature>
<feature type="compositionally biased region" description="Polar residues" evidence="6">
    <location>
        <begin position="1066"/>
        <end position="1076"/>
    </location>
</feature>
<accession>C5K7M5</accession>
<dbReference type="GO" id="GO:0070971">
    <property type="term" value="C:endoplasmic reticulum exit site"/>
    <property type="evidence" value="ECO:0007669"/>
    <property type="project" value="TreeGrafter"/>
</dbReference>
<dbReference type="InterPro" id="IPR024298">
    <property type="entry name" value="Sec16_Sec23-bd"/>
</dbReference>
<evidence type="ECO:0000256" key="1">
    <source>
        <dbReference type="ARBA" id="ARBA00004240"/>
    </source>
</evidence>
<evidence type="ECO:0000256" key="4">
    <source>
        <dbReference type="ARBA" id="ARBA00022824"/>
    </source>
</evidence>
<feature type="compositionally biased region" description="Basic and acidic residues" evidence="6">
    <location>
        <begin position="229"/>
        <end position="241"/>
    </location>
</feature>
<dbReference type="InParanoid" id="C5K7M5"/>
<feature type="compositionally biased region" description="Low complexity" evidence="6">
    <location>
        <begin position="1179"/>
        <end position="1190"/>
    </location>
</feature>
<feature type="compositionally biased region" description="Polar residues" evidence="6">
    <location>
        <begin position="304"/>
        <end position="316"/>
    </location>
</feature>
<feature type="compositionally biased region" description="Polar residues" evidence="6">
    <location>
        <begin position="36"/>
        <end position="53"/>
    </location>
</feature>
<dbReference type="Proteomes" id="UP000007800">
    <property type="component" value="Unassembled WGS sequence"/>
</dbReference>
<gene>
    <name evidence="8" type="ORF">Pmar_PMAR012541</name>
</gene>
<feature type="compositionally biased region" description="Pro residues" evidence="6">
    <location>
        <begin position="1286"/>
        <end position="1297"/>
    </location>
</feature>
<feature type="compositionally biased region" description="Pro residues" evidence="6">
    <location>
        <begin position="90"/>
        <end position="102"/>
    </location>
</feature>
<dbReference type="GO" id="GO:0007030">
    <property type="term" value="P:Golgi organization"/>
    <property type="evidence" value="ECO:0007669"/>
    <property type="project" value="TreeGrafter"/>
</dbReference>
<feature type="compositionally biased region" description="Polar residues" evidence="6">
    <location>
        <begin position="174"/>
        <end position="187"/>
    </location>
</feature>
<keyword evidence="3" id="KW-0813">Transport</keyword>
<dbReference type="GO" id="GO:0016192">
    <property type="term" value="P:vesicle-mediated transport"/>
    <property type="evidence" value="ECO:0007669"/>
    <property type="project" value="UniProtKB-KW"/>
</dbReference>
<feature type="compositionally biased region" description="Polar residues" evidence="6">
    <location>
        <begin position="156"/>
        <end position="167"/>
    </location>
</feature>
<feature type="region of interest" description="Disordered" evidence="6">
    <location>
        <begin position="1"/>
        <end position="493"/>
    </location>
</feature>
<evidence type="ECO:0000256" key="3">
    <source>
        <dbReference type="ARBA" id="ARBA00022448"/>
    </source>
</evidence>
<feature type="compositionally biased region" description="Low complexity" evidence="6">
    <location>
        <begin position="1141"/>
        <end position="1153"/>
    </location>
</feature>
<dbReference type="GO" id="GO:0012507">
    <property type="term" value="C:ER to Golgi transport vesicle membrane"/>
    <property type="evidence" value="ECO:0007669"/>
    <property type="project" value="TreeGrafter"/>
</dbReference>
<evidence type="ECO:0000256" key="6">
    <source>
        <dbReference type="SAM" id="MobiDB-lite"/>
    </source>
</evidence>
<dbReference type="OMA" id="NQPPPIM"/>
<protein>
    <recommendedName>
        <fullName evidence="7">Sec16 Sec23-binding domain-containing protein</fullName>
    </recommendedName>
</protein>
<feature type="compositionally biased region" description="Basic and acidic residues" evidence="6">
    <location>
        <begin position="347"/>
        <end position="356"/>
    </location>
</feature>
<dbReference type="GeneID" id="9039821"/>
<feature type="compositionally biased region" description="Pro residues" evidence="6">
    <location>
        <begin position="1395"/>
        <end position="1409"/>
    </location>
</feature>
<evidence type="ECO:0000313" key="8">
    <source>
        <dbReference type="EMBL" id="EER19560.1"/>
    </source>
</evidence>
<comment type="subcellular location">
    <subcellularLocation>
        <location evidence="1">Endoplasmic reticulum</location>
    </subcellularLocation>
</comment>
<feature type="region of interest" description="Disordered" evidence="6">
    <location>
        <begin position="1133"/>
        <end position="1325"/>
    </location>
</feature>
<dbReference type="EMBL" id="GG671079">
    <property type="protein sequence ID" value="EER19560.1"/>
    <property type="molecule type" value="Genomic_DNA"/>
</dbReference>
<dbReference type="PANTHER" id="PTHR13402:SF6">
    <property type="entry name" value="SECRETORY 16, ISOFORM I"/>
    <property type="match status" value="1"/>
</dbReference>
<dbReference type="PANTHER" id="PTHR13402">
    <property type="entry name" value="RGPR-RELATED"/>
    <property type="match status" value="1"/>
</dbReference>
<feature type="compositionally biased region" description="Basic and acidic residues" evidence="6">
    <location>
        <begin position="370"/>
        <end position="382"/>
    </location>
</feature>
<organism evidence="9">
    <name type="scientific">Perkinsus marinus (strain ATCC 50983 / TXsc)</name>
    <dbReference type="NCBI Taxonomy" id="423536"/>
    <lineage>
        <taxon>Eukaryota</taxon>
        <taxon>Sar</taxon>
        <taxon>Alveolata</taxon>
        <taxon>Perkinsozoa</taxon>
        <taxon>Perkinsea</taxon>
        <taxon>Perkinsida</taxon>
        <taxon>Perkinsidae</taxon>
        <taxon>Perkinsus</taxon>
    </lineage>
</organism>
<feature type="compositionally biased region" description="Basic and acidic residues" evidence="6">
    <location>
        <begin position="16"/>
        <end position="35"/>
    </location>
</feature>
<sequence>MSSQPPRIGGGLFSKPRPDPRKAGESSRSQGDTKEASNSAASISLPKTASPQAMETADSLFSPPGSSSVPGIFGSSHGSDGTAEGSVETNPPPPPPPPPPPVGEVSHAARSDEKSSQASETVEISSTEKREASAAADSVLKALRSVIDSGDESTREQQATEATNVATPSGEVKVQSSGTPSRYVSSHKTPKAINASSNPFGVVSQTGKVPSPRATASRYVNPFPPEIRVTSEKEVGSKELQVETGGHMKHPSQRHIPEEVQASSDPFGTIPRPRTESGSLMSPGLTSPRYVNPFPEAMHKPLGSPQSGIVMPTTSAPGEGEYQPRQALDAKALFSEDDWTSFIPAGGDRKEAEERPAVPWDDNDGVEEVEVLRELKSGDHSGHSSVEQAPSADLVEAPVGSKAKEPSKPAVGTEVEEEPSVPAAGTKAEEPSVPAAGTKAEEPSVPAAGTKAEEPSVPAGAKAEEPSAPAAGTKAEEPSVPAVGTKVVEEPSRPALEKEFVVPAAGSGVEEEPLVSAAKVEAQSSVMESEVVEEQEQPSILVAGESKAERQQPSAVVANVVGELHSSPAAAGRVPEGPSVPSRGDYQKPSPDPALPSSVPTAASLFEDSTSPIDFVASNRPSAVSFSSLVHSREEPSGASASPKEESEVVTAPSAVEDTQPSTVQRSQPSAPSVPGVVFGFGGSVFEVSGERVESKPLPAEVVEEIRSYPGPFTRSTPKAVVQQYCEEMLHGSSGDEEILWKLLAALAREDTSSANWQEKVQSSLLGAYYDGADSLVRLCWAATDEGKLDDFVRSETEDIDWASVLALASMQGSDKFRHFMSVFGERGIATAHSDARGSPARPILQLLLQSFTGQGPLNDEVVAESLDLWPLAAVLCLRMAATDRAVVALRRLADALMHAGRVPAADVCYTLGKLASGAKQMFDPVDDPNALMSMLLVDPRDISKLSRILQPRALHASEVLEYVGPAVVEPSLIPFKFVYAQRLAECGLLDQASAYCREVYQYMGDQPSGRYSQQLRSLVGDFGRRLTMHRRYVTEAELCTSDYKLDESDSRGIWGGLKSLAGASMQTTPESTWAKPQTAPLKQPAVPPRHDHQRSAGTVPPPLQVPTTAQPPITQPSPAPEVAITQDAEANPFAQPTVSPPRHQQQQQQPHRGQWSEAPRTVSSAPTGVPRPTHAREGSLPGSGSLMSPVATHATPTGFNNGPTVGAVPSNPATKTMATGPSYPPHHRQGSVVSPLSGRAQRLPSGAFSNAGLVSPPAPMDGQQPGFFNTQQQQQQQQYGYGDSMPPPGGRPPLIPPNQQWGSRPRVQTPDRTSNGRGDHSDALESAGKYLGGLLGGLKSAVAGISESLAGPTQPEGDPYALGEENTFYYDEVRKEWRQRGQPEGQLSPTGTAAPPPPAAPLAPPPTGYAPTQRKQYTRGNYVDIMRFG</sequence>
<feature type="compositionally biased region" description="Polar residues" evidence="6">
    <location>
        <begin position="116"/>
        <end position="125"/>
    </location>
</feature>
<feature type="compositionally biased region" description="Polar residues" evidence="6">
    <location>
        <begin position="1195"/>
        <end position="1204"/>
    </location>
</feature>
<feature type="region of interest" description="Disordered" evidence="6">
    <location>
        <begin position="624"/>
        <end position="673"/>
    </location>
</feature>
<comment type="similarity">
    <text evidence="2">Belongs to the SEC16 family.</text>
</comment>
<keyword evidence="4" id="KW-0256">Endoplasmic reticulum</keyword>
<dbReference type="RefSeq" id="XP_002787764.1">
    <property type="nucleotide sequence ID" value="XM_002787718.1"/>
</dbReference>
<name>C5K7M5_PERM5</name>
<feature type="domain" description="Sec16 Sec23-binding" evidence="7">
    <location>
        <begin position="799"/>
        <end position="1032"/>
    </location>
</feature>
<evidence type="ECO:0000256" key="2">
    <source>
        <dbReference type="ARBA" id="ARBA00005927"/>
    </source>
</evidence>
<feature type="region of interest" description="Disordered" evidence="6">
    <location>
        <begin position="528"/>
        <end position="605"/>
    </location>
</feature>
<dbReference type="Pfam" id="PF12931">
    <property type="entry name" value="TPR_Sec16"/>
    <property type="match status" value="1"/>
</dbReference>
<dbReference type="GO" id="GO:0070973">
    <property type="term" value="P:protein localization to endoplasmic reticulum exit site"/>
    <property type="evidence" value="ECO:0007669"/>
    <property type="project" value="TreeGrafter"/>
</dbReference>